<accession>A0ABQ9GCT4</accession>
<evidence type="ECO:0000256" key="1">
    <source>
        <dbReference type="SAM" id="MobiDB-lite"/>
    </source>
</evidence>
<sequence>MIGPDVISSQTSLTLALSSSNHHHEQTQLRTLASRLHALFETPAQVYIFLREPHAEFCLQNKLNLHQRDQRELHSYPPATTDGISVHAEQQDISGLVVSLTQAALRTPTTDGASCTGKRDCGRNEKESAMAFVVDPSQHSPGAIAAKPWETALIGIVRPRNSEPKGIRRLSVFCICGLNSVFRLQGLSFLVYALHLRKAFRKYTEIFNSAKLGWPDRRSDPGPPECKASELPLHHLARSPSKVGNDGWKVVPCLNAEEYTACIQVGRKKGFQKCSATCKQRICTKNAQECLTTRASGYCQRRTLTNVYNFERSWVTICCPLRAEYLVTANASGKDAEPRVRITTLRRASRRVRNHVADGNIIIRSFPIQTSNTHTMELLQRTGQNYVVIAIHEATTSDEVEGRFAPGETREDDLRWFSIARRVGKFQGSGVGNRTWISPPREVATLPSLLHSFPQFTKWQVSGNISHATASYTEAHKRSLTRDAEPGTDRTVSRHATKFYMKSSKLCNFSSTAPPKEFITDFRPLCVRNSGYYRSHDVRYNPYYTTDRDAIRNSCEARVDIGRQETRLPSSFQAPSAGLGSGDLAGQSKRGSHTQFSDSQTYKSVLLTDAGIHEQNMFGPLRYLQSSAYCFLHDSVPNKDAAPPPFLVLYGDIIVSSWLLSTLSKALLKFCVQTIPSPHANKAWKITQVDQRTAFVRIRFSVPKSRLLSILSLIVLALLSLGFRDVKAVHDKLSTFEINLRKKLLLPVYISAGALSDMRPVKLYIVPRRIAGHHQSKYYRHQYAGAMYSIVHSRLLATFLKPCQSSTFGIFIRLSQTNLNRVQTITRNVADTALLCGFSRGSPVSSPSSFRCVCTPISAHLIHSSGWPGKTSGPDQRLPPIIHMLLHFRGKNIPGGLLTSSPTNDVYFPFDDTQLCINFFVSQLHNFIQPNGNDNVLRRRACSYHKPTRAGVAKASTKGQAPYVAHIYNLFCFGVVIAVNCNVRRFSRVNFTGDPAANREEFVIECGLSDDSITAAPRCYMTVTWQCLFTSGGRIRNEPASRYLAGLPGSCFQWEMDYRRLVDNEVVRSGASCAVKHETGKEAATTLRKRPSIWSDFGKKHRKPSQVRPESVSSVFPLRHIARFICDGSLEDNACYRTFSLPSAERFSKAEDVLCLPSESCSRLTHRLKTSDEWSKGTWRRLRHRTTQLPRSWRGHSGTTRSSLVRSEHTRVASNIHQLTARHRRACPQCTTRFPVLAAYKRCGVLNSKNCAWSVTLITNGVLRRVAIAMRMPVFAVDRSCFCITPAEIYLLTYPQCDNRAEHLPRRRHRGANPRPSNYRRVRFPGLGGGVVLGFSHVGIKPDDTAGRRGSSGDLPFPLPLHSGASPYSLPFTRIGSQRLDVSGTVFKNFVIIPASLIIAICVYYSWNVYLRSSLTRIHEGDDDGSSMHSEHGATVLARLPHHSNRPGSLNESTGTNRRVLGHVTQVRSSHALTDCKNNMYWCTVENVPRFTTQVQRCIFQYIWLVIVNESPIVGFTDKPPILGKCILNGSCAACVVGDIRLDSDEFGNLRLDSGCARMPMTRVCRTYPKVLGSYAH</sequence>
<keyword evidence="2" id="KW-0812">Transmembrane</keyword>
<evidence type="ECO:0000256" key="2">
    <source>
        <dbReference type="SAM" id="Phobius"/>
    </source>
</evidence>
<evidence type="ECO:0000313" key="4">
    <source>
        <dbReference type="Proteomes" id="UP001159363"/>
    </source>
</evidence>
<dbReference type="EMBL" id="JARBHB010000013">
    <property type="protein sequence ID" value="KAJ8870225.1"/>
    <property type="molecule type" value="Genomic_DNA"/>
</dbReference>
<dbReference type="Proteomes" id="UP001159363">
    <property type="component" value="Chromosome 12"/>
</dbReference>
<gene>
    <name evidence="3" type="ORF">PR048_029242</name>
</gene>
<evidence type="ECO:0000313" key="3">
    <source>
        <dbReference type="EMBL" id="KAJ8870225.1"/>
    </source>
</evidence>
<keyword evidence="4" id="KW-1185">Reference proteome</keyword>
<comment type="caution">
    <text evidence="3">The sequence shown here is derived from an EMBL/GenBank/DDBJ whole genome shotgun (WGS) entry which is preliminary data.</text>
</comment>
<feature type="transmembrane region" description="Helical" evidence="2">
    <location>
        <begin position="1386"/>
        <end position="1407"/>
    </location>
</feature>
<name>A0ABQ9GCT4_9NEOP</name>
<protein>
    <submittedName>
        <fullName evidence="3">Uncharacterized protein</fullName>
    </submittedName>
</protein>
<keyword evidence="2" id="KW-0472">Membrane</keyword>
<organism evidence="3 4">
    <name type="scientific">Dryococelus australis</name>
    <dbReference type="NCBI Taxonomy" id="614101"/>
    <lineage>
        <taxon>Eukaryota</taxon>
        <taxon>Metazoa</taxon>
        <taxon>Ecdysozoa</taxon>
        <taxon>Arthropoda</taxon>
        <taxon>Hexapoda</taxon>
        <taxon>Insecta</taxon>
        <taxon>Pterygota</taxon>
        <taxon>Neoptera</taxon>
        <taxon>Polyneoptera</taxon>
        <taxon>Phasmatodea</taxon>
        <taxon>Verophasmatodea</taxon>
        <taxon>Anareolatae</taxon>
        <taxon>Phasmatidae</taxon>
        <taxon>Eurycanthinae</taxon>
        <taxon>Dryococelus</taxon>
    </lineage>
</organism>
<keyword evidence="2" id="KW-1133">Transmembrane helix</keyword>
<feature type="region of interest" description="Disordered" evidence="1">
    <location>
        <begin position="566"/>
        <end position="597"/>
    </location>
</feature>
<reference evidence="3 4" key="1">
    <citation type="submission" date="2023-02" db="EMBL/GenBank/DDBJ databases">
        <title>LHISI_Scaffold_Assembly.</title>
        <authorList>
            <person name="Stuart O.P."/>
            <person name="Cleave R."/>
            <person name="Magrath M.J.L."/>
            <person name="Mikheyev A.S."/>
        </authorList>
    </citation>
    <scope>NUCLEOTIDE SEQUENCE [LARGE SCALE GENOMIC DNA]</scope>
    <source>
        <strain evidence="3">Daus_M_001</strain>
        <tissue evidence="3">Leg muscle</tissue>
    </source>
</reference>
<proteinExistence type="predicted"/>